<feature type="transmembrane region" description="Helical" evidence="7">
    <location>
        <begin position="1514"/>
        <end position="1535"/>
    </location>
</feature>
<keyword evidence="10" id="KW-1185">Reference proteome</keyword>
<dbReference type="GO" id="GO:0007009">
    <property type="term" value="P:plasma membrane organization"/>
    <property type="evidence" value="ECO:0007669"/>
    <property type="project" value="TreeGrafter"/>
</dbReference>
<evidence type="ECO:0000256" key="4">
    <source>
        <dbReference type="ARBA" id="ARBA00022989"/>
    </source>
</evidence>
<dbReference type="PANTHER" id="PTHR12546">
    <property type="entry name" value="FER-1-LIKE"/>
    <property type="match status" value="1"/>
</dbReference>
<feature type="domain" description="C2" evidence="8">
    <location>
        <begin position="481"/>
        <end position="607"/>
    </location>
</feature>
<comment type="caution">
    <text evidence="9">The sequence shown here is derived from an EMBL/GenBank/DDBJ whole genome shotgun (WGS) entry which is preliminary data.</text>
</comment>
<evidence type="ECO:0000313" key="9">
    <source>
        <dbReference type="EMBL" id="TNV86918.1"/>
    </source>
</evidence>
<feature type="domain" description="C2" evidence="8">
    <location>
        <begin position="1286"/>
        <end position="1409"/>
    </location>
</feature>
<accession>A0A8J8P446</accession>
<dbReference type="Gene3D" id="2.60.40.150">
    <property type="entry name" value="C2 domain"/>
    <property type="match status" value="5"/>
</dbReference>
<dbReference type="InterPro" id="IPR012968">
    <property type="entry name" value="FerIin_dom"/>
</dbReference>
<protein>
    <recommendedName>
        <fullName evidence="8">C2 domain-containing protein</fullName>
    </recommendedName>
</protein>
<name>A0A8J8P446_HALGN</name>
<feature type="domain" description="C2" evidence="8">
    <location>
        <begin position="1"/>
        <end position="112"/>
    </location>
</feature>
<evidence type="ECO:0000256" key="6">
    <source>
        <dbReference type="SAM" id="MobiDB-lite"/>
    </source>
</evidence>
<evidence type="ECO:0000256" key="7">
    <source>
        <dbReference type="SAM" id="Phobius"/>
    </source>
</evidence>
<dbReference type="InterPro" id="IPR037724">
    <property type="entry name" value="C2E_Ferlin"/>
</dbReference>
<feature type="domain" description="C2" evidence="8">
    <location>
        <begin position="155"/>
        <end position="279"/>
    </location>
</feature>
<dbReference type="SMART" id="SM00239">
    <property type="entry name" value="C2"/>
    <property type="match status" value="6"/>
</dbReference>
<evidence type="ECO:0000259" key="8">
    <source>
        <dbReference type="PROSITE" id="PS50004"/>
    </source>
</evidence>
<dbReference type="EMBL" id="RRYP01000742">
    <property type="protein sequence ID" value="TNV86918.1"/>
    <property type="molecule type" value="Genomic_DNA"/>
</dbReference>
<dbReference type="InterPro" id="IPR037721">
    <property type="entry name" value="Ferlin"/>
</dbReference>
<evidence type="ECO:0000256" key="5">
    <source>
        <dbReference type="ARBA" id="ARBA00023136"/>
    </source>
</evidence>
<dbReference type="GO" id="GO:0016020">
    <property type="term" value="C:membrane"/>
    <property type="evidence" value="ECO:0007669"/>
    <property type="project" value="UniProtKB-SubCell"/>
</dbReference>
<feature type="domain" description="C2" evidence="8">
    <location>
        <begin position="631"/>
        <end position="762"/>
    </location>
</feature>
<dbReference type="SUPFAM" id="SSF49562">
    <property type="entry name" value="C2 domain (Calcium/lipid-binding domain, CaLB)"/>
    <property type="match status" value="6"/>
</dbReference>
<organism evidence="9 10">
    <name type="scientific">Halteria grandinella</name>
    <dbReference type="NCBI Taxonomy" id="5974"/>
    <lineage>
        <taxon>Eukaryota</taxon>
        <taxon>Sar</taxon>
        <taxon>Alveolata</taxon>
        <taxon>Ciliophora</taxon>
        <taxon>Intramacronucleata</taxon>
        <taxon>Spirotrichea</taxon>
        <taxon>Stichotrichia</taxon>
        <taxon>Sporadotrichida</taxon>
        <taxon>Halteriidae</taxon>
        <taxon>Halteria</taxon>
    </lineage>
</organism>
<keyword evidence="3" id="KW-0677">Repeat</keyword>
<keyword evidence="2 7" id="KW-0812">Transmembrane</keyword>
<keyword evidence="5 7" id="KW-0472">Membrane</keyword>
<gene>
    <name evidence="9" type="ORF">FGO68_gene16534</name>
</gene>
<reference evidence="9" key="1">
    <citation type="submission" date="2019-06" db="EMBL/GenBank/DDBJ databases">
        <authorList>
            <person name="Zheng W."/>
        </authorList>
    </citation>
    <scope>NUCLEOTIDE SEQUENCE</scope>
    <source>
        <strain evidence="9">QDHG01</strain>
    </source>
</reference>
<proteinExistence type="predicted"/>
<dbReference type="InterPro" id="IPR035892">
    <property type="entry name" value="C2_domain_sf"/>
</dbReference>
<dbReference type="SMART" id="SM01202">
    <property type="entry name" value="FerI"/>
    <property type="match status" value="1"/>
</dbReference>
<keyword evidence="4 7" id="KW-1133">Transmembrane helix</keyword>
<feature type="domain" description="C2" evidence="8">
    <location>
        <begin position="1135"/>
        <end position="1254"/>
    </location>
</feature>
<dbReference type="PANTHER" id="PTHR12546:SF33">
    <property type="entry name" value="SPERM VESICLE FUSION PROTEIN FER-1"/>
    <property type="match status" value="1"/>
</dbReference>
<dbReference type="PROSITE" id="PS50004">
    <property type="entry name" value="C2"/>
    <property type="match status" value="6"/>
</dbReference>
<sequence length="1549" mass="176858">MKRGDYMIHVFIEQARQLKCPEGNTVDPIIEVQVMNEKKFTTAKDDIGGGTALCTWNEHLFFEPRNVQVDDIEAAKISLRVLDKGFFKDSVIGAYEFDVAFIYFMKEHSLLHRWIALSNPESPAFNEVTGYLKISISVTTAGDPTIQINEDSASGPDKNDQAIMMPPQIKPEYYQIKIRFFRAEKLPMMDLNLLGANTIDAYLNCQYLAHKLSTDVITVKKDEPCDWNTEFLLPVQLPIMSGRVVMKLYDKDAIKDEIVGSIMFNLKDYMKEGESGKFFWRNVYGAPLDKHGQVTDTMNANPEAASTWKGRILCQVVAEKTEKPVCLRRKVDLKTLQAAQPNMVYREFDIIGEVSLGIALPSEDEYTVKIQVADFVMQTKKPELRKKKQSMWKCRFPQTTYKAPYISTENIGRVFVYLMKGNDPICYYKASIEDFMDPNPKFKWVELTNDLSVGKVSDAHKAGMLSFKLSIHDRKAKGPISYDTFEAWCKPPPKRLKPFKARAYMYQCRDLPSADDDGQSDPYIKIWSQAGSIKSQCIEDNNNPIFFEVLEIPVIDAASFDEMPPFIIDLYDRDPISKDDFIGRSIIPISEASLTQDGLLIPEPKWHKVRVKQGAPPQGEILISFSVVELDFNFKKVKLQDTVETKEFQVDINILGLRELQSVGILPVKKAFVVFNLKSLVSPDDGRALENVKTQPGPLGSNPTINSLISFKLPLPTSPLFCPKLVCTVYDYIFMGFNQPLIGSFTIPIGELIYNLRKEREDETKAIQVILDEIDKILVDQGVSSYNIQTLAADGTRTSESPIQNRPIGQYFQKQVENAKKKMKVDEEMKEPLLAILEEDRVPIDYKPRTSQEAIFEQQLKQRVRGPSKVDPLTMMRNSQELVPSETNTVERKKTRVNPMKIEKIDKFNSGMKGKLLEAQKEEQERWRREMDDTRQRELQEFKQSGGNTTKNVLMPEYKMDERLNVQREVNTPPASMYIGLGWDPTPEAKKRHYRRYYAQELETVKEVMPVVSPFASFQIMRGQSRGGKKSWWPFGNAAQKEDESGEVSDERSVGKFKGIVTVQSEDDQKNYRETKLELMHNLKTKLNQLSLKKLNKPIDMRLEKLETSEGRAKFEIDMEQLGIAHLEITKHLADLYSDELLSKMLMSTQKCLIRLYVISAFNLSSRDNGSDSDPYLVVSCGNREYNERDKYQENEANPEFYKMFEFEGQFPGCGPLVIKVMDYDDIFGDDAIGTTSIDLEDRYFSPEWQSIKQKPIEYRQLSHPSSSISQGTVKLWVNIIPTSIPLNSVPIFDITPKPAEDFEVRVCIFNTLDVKCADFEGTSDVYCRVFLDPKDAKETDTHYRCSNGKASFNYRLIFGVKHPRKDYTLSLQLYDRDFFKSNDIIGDATIDLKLPIEDCSLSKRPLCLNQKYYDDFLKEAGGCKFEYHKDKSSFWVPVRSMNNETGKLEESGKVRIQIDIYPKDQADKNKVGGAREDPNHSPFLPPPVGRLSLSLNPFKMLSQLVGPAMLRKIYCGLLCACCLALCIALFPLIFSNVISALITKAIGI</sequence>
<evidence type="ECO:0000313" key="10">
    <source>
        <dbReference type="Proteomes" id="UP000785679"/>
    </source>
</evidence>
<dbReference type="Pfam" id="PF00168">
    <property type="entry name" value="C2"/>
    <property type="match status" value="6"/>
</dbReference>
<dbReference type="Proteomes" id="UP000785679">
    <property type="component" value="Unassembled WGS sequence"/>
</dbReference>
<evidence type="ECO:0000256" key="1">
    <source>
        <dbReference type="ARBA" id="ARBA00004167"/>
    </source>
</evidence>
<comment type="subcellular location">
    <subcellularLocation>
        <location evidence="1">Membrane</location>
        <topology evidence="1">Single-pass membrane protein</topology>
    </subcellularLocation>
</comment>
<feature type="region of interest" description="Disordered" evidence="6">
    <location>
        <begin position="1032"/>
        <end position="1051"/>
    </location>
</feature>
<evidence type="ECO:0000256" key="3">
    <source>
        <dbReference type="ARBA" id="ARBA00022737"/>
    </source>
</evidence>
<dbReference type="CDD" id="cd04037">
    <property type="entry name" value="C2E_Ferlin"/>
    <property type="match status" value="1"/>
</dbReference>
<evidence type="ECO:0000256" key="2">
    <source>
        <dbReference type="ARBA" id="ARBA00022692"/>
    </source>
</evidence>
<dbReference type="OrthoDB" id="270970at2759"/>
<dbReference type="InterPro" id="IPR000008">
    <property type="entry name" value="C2_dom"/>
</dbReference>